<evidence type="ECO:0000259" key="2">
    <source>
        <dbReference type="Pfam" id="PF19280"/>
    </source>
</evidence>
<name>A0A4E0RW14_FASHE</name>
<evidence type="ECO:0000256" key="1">
    <source>
        <dbReference type="SAM" id="MobiDB-lite"/>
    </source>
</evidence>
<dbReference type="Pfam" id="PF19280">
    <property type="entry name" value="CERK_C"/>
    <property type="match status" value="1"/>
</dbReference>
<dbReference type="InterPro" id="IPR045363">
    <property type="entry name" value="CERK_C"/>
</dbReference>
<gene>
    <name evidence="3" type="ORF">D915_007402</name>
</gene>
<accession>A0A4E0RW14</accession>
<dbReference type="GO" id="GO:0016020">
    <property type="term" value="C:membrane"/>
    <property type="evidence" value="ECO:0007669"/>
    <property type="project" value="GOC"/>
</dbReference>
<dbReference type="SUPFAM" id="SSF111331">
    <property type="entry name" value="NAD kinase/diacylglycerol kinase-like"/>
    <property type="match status" value="1"/>
</dbReference>
<keyword evidence="3" id="KW-0418">Kinase</keyword>
<dbReference type="PANTHER" id="PTHR12358:SF111">
    <property type="entry name" value="CERAMIDE KINASE, ISOFORM A"/>
    <property type="match status" value="1"/>
</dbReference>
<sequence length="494" mass="54034">MECIQLNGSTDTVVFSTHGTNDILTAALHIILGDDLAIDIAAVHSNEDGSFLRYAISMLGYGFHADLLRNDDKLRWLGPRRYDYSGFSTFLQHSVYEGELTYLPSADRNSHVRDGVICASGCRVCSFGRSDPVGLNSTFDSESEVSESGLANFLLARDFHPKRKCGNIRTISLPATSFPVQPTADNLDGSAKDFRPLNADTLQRGISQKISYSAVSAQNGDLSFRGKQSTCTPRFQKLSDSKQVRRHVSLSCLPKPESHHQPSWSIQGSSKGWKTVRGSFIAINAFVLSCRCSRAVSGPSPWAHLGDGCIDLVMIRNCSRTRFLQFLVRTANASGNSNEGTDRSPFELPFVTVERVCAFRFCKGTKSSAASSASVSQSSHENSDDSPSPPWLRTSDENSRSKPSPYSGSSHGKKSIWCADGELVHHEDISVYVHRQLLHIFSRGPEYAAKDPISANKMATGKECNALFDTIVANAPERSKSVCSIPMSEIVCAR</sequence>
<dbReference type="InterPro" id="IPR050187">
    <property type="entry name" value="Lipid_Phosphate_FormReg"/>
</dbReference>
<dbReference type="AlphaFoldDB" id="A0A4E0RW14"/>
<comment type="caution">
    <text evidence="3">The sequence shown here is derived from an EMBL/GenBank/DDBJ whole genome shotgun (WGS) entry which is preliminary data.</text>
</comment>
<keyword evidence="4" id="KW-1185">Reference proteome</keyword>
<proteinExistence type="predicted"/>
<dbReference type="EMBL" id="JXXN02003111">
    <property type="protein sequence ID" value="THD21952.1"/>
    <property type="molecule type" value="Genomic_DNA"/>
</dbReference>
<dbReference type="PANTHER" id="PTHR12358">
    <property type="entry name" value="SPHINGOSINE KINASE"/>
    <property type="match status" value="1"/>
</dbReference>
<reference evidence="3" key="1">
    <citation type="submission" date="2019-03" db="EMBL/GenBank/DDBJ databases">
        <title>Improved annotation for the trematode Fasciola hepatica.</title>
        <authorList>
            <person name="Choi Y.-J."/>
            <person name="Martin J."/>
            <person name="Mitreva M."/>
        </authorList>
    </citation>
    <scope>NUCLEOTIDE SEQUENCE [LARGE SCALE GENOMIC DNA]</scope>
</reference>
<dbReference type="GO" id="GO:0006672">
    <property type="term" value="P:ceramide metabolic process"/>
    <property type="evidence" value="ECO:0007669"/>
    <property type="project" value="TreeGrafter"/>
</dbReference>
<protein>
    <submittedName>
        <fullName evidence="3">Ceramide kinase</fullName>
    </submittedName>
</protein>
<dbReference type="Gene3D" id="2.60.200.40">
    <property type="match status" value="1"/>
</dbReference>
<organism evidence="3 4">
    <name type="scientific">Fasciola hepatica</name>
    <name type="common">Liver fluke</name>
    <dbReference type="NCBI Taxonomy" id="6192"/>
    <lineage>
        <taxon>Eukaryota</taxon>
        <taxon>Metazoa</taxon>
        <taxon>Spiralia</taxon>
        <taxon>Lophotrochozoa</taxon>
        <taxon>Platyhelminthes</taxon>
        <taxon>Trematoda</taxon>
        <taxon>Digenea</taxon>
        <taxon>Plagiorchiida</taxon>
        <taxon>Echinostomata</taxon>
        <taxon>Echinostomatoidea</taxon>
        <taxon>Fasciolidae</taxon>
        <taxon>Fasciola</taxon>
    </lineage>
</organism>
<feature type="compositionally biased region" description="Low complexity" evidence="1">
    <location>
        <begin position="401"/>
        <end position="410"/>
    </location>
</feature>
<evidence type="ECO:0000313" key="3">
    <source>
        <dbReference type="EMBL" id="THD21952.1"/>
    </source>
</evidence>
<dbReference type="Proteomes" id="UP000230066">
    <property type="component" value="Unassembled WGS sequence"/>
</dbReference>
<keyword evidence="3" id="KW-0808">Transferase</keyword>
<evidence type="ECO:0000313" key="4">
    <source>
        <dbReference type="Proteomes" id="UP000230066"/>
    </source>
</evidence>
<feature type="region of interest" description="Disordered" evidence="1">
    <location>
        <begin position="372"/>
        <end position="413"/>
    </location>
</feature>
<feature type="domain" description="Ceramide kinase C-terminal" evidence="2">
    <location>
        <begin position="249"/>
        <end position="443"/>
    </location>
</feature>
<dbReference type="GO" id="GO:0001729">
    <property type="term" value="F:ceramide kinase activity"/>
    <property type="evidence" value="ECO:0007669"/>
    <property type="project" value="TreeGrafter"/>
</dbReference>
<dbReference type="InterPro" id="IPR016064">
    <property type="entry name" value="NAD/diacylglycerol_kinase_sf"/>
</dbReference>